<proteinExistence type="predicted"/>
<keyword evidence="2" id="KW-1185">Reference proteome</keyword>
<reference evidence="2" key="1">
    <citation type="journal article" date="2016" name="Nat. Biotechnol.">
        <title>Sequencing wild and cultivated cassava and related species reveals extensive interspecific hybridization and genetic diversity.</title>
        <authorList>
            <person name="Bredeson J.V."/>
            <person name="Lyons J.B."/>
            <person name="Prochnik S.E."/>
            <person name="Wu G.A."/>
            <person name="Ha C.M."/>
            <person name="Edsinger-Gonzales E."/>
            <person name="Grimwood J."/>
            <person name="Schmutz J."/>
            <person name="Rabbi I.Y."/>
            <person name="Egesi C."/>
            <person name="Nauluvula P."/>
            <person name="Lebot V."/>
            <person name="Ndunguru J."/>
            <person name="Mkamilo G."/>
            <person name="Bart R.S."/>
            <person name="Setter T.L."/>
            <person name="Gleadow R.M."/>
            <person name="Kulakow P."/>
            <person name="Ferguson M.E."/>
            <person name="Rounsley S."/>
            <person name="Rokhsar D.S."/>
        </authorList>
    </citation>
    <scope>NUCLEOTIDE SEQUENCE [LARGE SCALE GENOMIC DNA]</scope>
    <source>
        <strain evidence="2">cv. AM560-2</strain>
    </source>
</reference>
<organism evidence="1 2">
    <name type="scientific">Manihot esculenta</name>
    <name type="common">Cassava</name>
    <name type="synonym">Jatropha manihot</name>
    <dbReference type="NCBI Taxonomy" id="3983"/>
    <lineage>
        <taxon>Eukaryota</taxon>
        <taxon>Viridiplantae</taxon>
        <taxon>Streptophyta</taxon>
        <taxon>Embryophyta</taxon>
        <taxon>Tracheophyta</taxon>
        <taxon>Spermatophyta</taxon>
        <taxon>Magnoliopsida</taxon>
        <taxon>eudicotyledons</taxon>
        <taxon>Gunneridae</taxon>
        <taxon>Pentapetalae</taxon>
        <taxon>rosids</taxon>
        <taxon>fabids</taxon>
        <taxon>Malpighiales</taxon>
        <taxon>Euphorbiaceae</taxon>
        <taxon>Crotonoideae</taxon>
        <taxon>Manihoteae</taxon>
        <taxon>Manihot</taxon>
    </lineage>
</organism>
<sequence length="383" mass="42906">MKMIISEAASSFPDVSQGDFQMYPGGEVVVSTSLEASSISESHLNSLLYSLCLLKDKVHQVQSLVNIILFAPNDHQTQPESTSLATARMGNVIQEIIVTASSMALTCQQMAIASNSAPANNNNTDELHQAAQANKVEENGILQPNFGGNNIGQDREQSFFSSETFESWYGENYNNRSNQIQKVERKGFSQGGTSENTAEGKSFVKNYDIVELDAADLLAKYTHYCQVCGKGFKRDANLRMHMRAHGDEYKTNAALSNPMKNSSMGDNNNNELWMKLPRKYSCPQEGCRWNQKHAKFQPLKSMICVKNHYKRSHCPKMYVCKRCNRKQFSVLSDLRTHEKHCGDVKWQCSCGTTFSRKDKLMGHVALFVVGHSPAITSQNHHVD</sequence>
<protein>
    <submittedName>
        <fullName evidence="1">Uncharacterized protein</fullName>
    </submittedName>
</protein>
<accession>A0ACB7GYI0</accession>
<comment type="caution">
    <text evidence="1">The sequence shown here is derived from an EMBL/GenBank/DDBJ whole genome shotgun (WGS) entry which is preliminary data.</text>
</comment>
<dbReference type="EMBL" id="CM004397">
    <property type="protein sequence ID" value="KAG8644678.1"/>
    <property type="molecule type" value="Genomic_DNA"/>
</dbReference>
<evidence type="ECO:0000313" key="1">
    <source>
        <dbReference type="EMBL" id="KAG8644678.1"/>
    </source>
</evidence>
<evidence type="ECO:0000313" key="2">
    <source>
        <dbReference type="Proteomes" id="UP000091857"/>
    </source>
</evidence>
<gene>
    <name evidence="1" type="ORF">MANES_11G152600v8</name>
</gene>
<name>A0ACB7GYI0_MANES</name>
<dbReference type="Proteomes" id="UP000091857">
    <property type="component" value="Chromosome 11"/>
</dbReference>